<dbReference type="EMBL" id="KZ150620">
    <property type="protein sequence ID" value="PZC70444.1"/>
    <property type="molecule type" value="Genomic_DNA"/>
</dbReference>
<dbReference type="Proteomes" id="UP000249218">
    <property type="component" value="Unassembled WGS sequence"/>
</dbReference>
<name>A0A2W1B7Y8_HELAM</name>
<dbReference type="PROSITE" id="PS00141">
    <property type="entry name" value="ASP_PROTEASE"/>
    <property type="match status" value="1"/>
</dbReference>
<organism evidence="5 6">
    <name type="scientific">Helicoverpa armigera</name>
    <name type="common">Cotton bollworm</name>
    <name type="synonym">Heliothis armigera</name>
    <dbReference type="NCBI Taxonomy" id="29058"/>
    <lineage>
        <taxon>Eukaryota</taxon>
        <taxon>Metazoa</taxon>
        <taxon>Ecdysozoa</taxon>
        <taxon>Arthropoda</taxon>
        <taxon>Hexapoda</taxon>
        <taxon>Insecta</taxon>
        <taxon>Pterygota</taxon>
        <taxon>Neoptera</taxon>
        <taxon>Endopterygota</taxon>
        <taxon>Lepidoptera</taxon>
        <taxon>Glossata</taxon>
        <taxon>Ditrysia</taxon>
        <taxon>Noctuoidea</taxon>
        <taxon>Noctuidae</taxon>
        <taxon>Heliothinae</taxon>
        <taxon>Helicoverpa</taxon>
    </lineage>
</organism>
<dbReference type="Pfam" id="PF13975">
    <property type="entry name" value="gag-asp_proteas"/>
    <property type="match status" value="1"/>
</dbReference>
<dbReference type="GO" id="GO:0004190">
    <property type="term" value="F:aspartic-type endopeptidase activity"/>
    <property type="evidence" value="ECO:0007669"/>
    <property type="project" value="UniProtKB-KW"/>
</dbReference>
<evidence type="ECO:0000256" key="1">
    <source>
        <dbReference type="ARBA" id="ARBA00009136"/>
    </source>
</evidence>
<dbReference type="PANTHER" id="PTHR12917:SF1">
    <property type="entry name" value="AT13091P"/>
    <property type="match status" value="1"/>
</dbReference>
<keyword evidence="2" id="KW-0645">Protease</keyword>
<dbReference type="InterPro" id="IPR001969">
    <property type="entry name" value="Aspartic_peptidase_AS"/>
</dbReference>
<dbReference type="SUPFAM" id="SSF50630">
    <property type="entry name" value="Acid proteases"/>
    <property type="match status" value="1"/>
</dbReference>
<dbReference type="CDD" id="cd00303">
    <property type="entry name" value="retropepsin_like"/>
    <property type="match status" value="1"/>
</dbReference>
<evidence type="ECO:0000256" key="3">
    <source>
        <dbReference type="ARBA" id="ARBA00022750"/>
    </source>
</evidence>
<reference evidence="5 6" key="1">
    <citation type="journal article" date="2017" name="BMC Biol.">
        <title>Genomic innovations, transcriptional plasticity and gene loss underlying the evolution and divergence of two highly polyphagous and invasive Helicoverpa pest species.</title>
        <authorList>
            <person name="Pearce S.L."/>
            <person name="Clarke D.F."/>
            <person name="East P.D."/>
            <person name="Elfekih S."/>
            <person name="Gordon K.H."/>
            <person name="Jermiin L.S."/>
            <person name="McGaughran A."/>
            <person name="Oakeshott J.G."/>
            <person name="Papanikolaou A."/>
            <person name="Perera O.P."/>
            <person name="Rane R.V."/>
            <person name="Richards S."/>
            <person name="Tay W.T."/>
            <person name="Walsh T.K."/>
            <person name="Anderson A."/>
            <person name="Anderson C.J."/>
            <person name="Asgari S."/>
            <person name="Board P.G."/>
            <person name="Bretschneider A."/>
            <person name="Campbell P.M."/>
            <person name="Chertemps T."/>
            <person name="Christeller J.T."/>
            <person name="Coppin C.W."/>
            <person name="Downes S.J."/>
            <person name="Duan G."/>
            <person name="Farnsworth C.A."/>
            <person name="Good R.T."/>
            <person name="Han L.B."/>
            <person name="Han Y.C."/>
            <person name="Hatje K."/>
            <person name="Horne I."/>
            <person name="Huang Y.P."/>
            <person name="Hughes D.S."/>
            <person name="Jacquin-Joly E."/>
            <person name="James W."/>
            <person name="Jhangiani S."/>
            <person name="Kollmar M."/>
            <person name="Kuwar S.S."/>
            <person name="Li S."/>
            <person name="Liu N.Y."/>
            <person name="Maibeche M.T."/>
            <person name="Miller J.R."/>
            <person name="Montagne N."/>
            <person name="Perry T."/>
            <person name="Qu J."/>
            <person name="Song S.V."/>
            <person name="Sutton G.G."/>
            <person name="Vogel H."/>
            <person name="Walenz B.P."/>
            <person name="Xu W."/>
            <person name="Zhang H.J."/>
            <person name="Zou Z."/>
            <person name="Batterham P."/>
            <person name="Edwards O.R."/>
            <person name="Feyereisen R."/>
            <person name="Gibbs R.A."/>
            <person name="Heckel D.G."/>
            <person name="McGrath A."/>
            <person name="Robin C."/>
            <person name="Scherer S.E."/>
            <person name="Worley K.C."/>
            <person name="Wu Y.D."/>
        </authorList>
    </citation>
    <scope>NUCLEOTIDE SEQUENCE [LARGE SCALE GENOMIC DNA]</scope>
    <source>
        <strain evidence="5">Harm_GR_Male_#8</strain>
        <tissue evidence="5">Whole organism</tissue>
    </source>
</reference>
<dbReference type="AlphaFoldDB" id="A0A2W1B7Y8"/>
<sequence>MLSSQIYASKTELRNTLFQIKDLLREEQRKIMNLPIIPHKNDAGKYERSFPCTNVNTHNAFSVKKEAPPSKDVEMKQHDEEQHAEQPVALLAIGSEVAYKSGETGPFINVLIAQQEFRALVDTGASISCVSEEFATKLNIQCIKESAKHSATTVSGADLTILGEASLNLLIDSCFFSHKFLIIKNINQNLILGRDFLCKNNCLIDFSKNHLILKTRFIAKFIDTGTLDIDRSVSKVLTVSDGNNVITRGEIVNNLNKINNICFQSKVKGNNIRNKLSQRRNRRYVPKCKKSYNVASSEMMQCRRARPKDLKKSNSRKFNIDNCIYPSEGRKGAQYKKQIQLRNIDDNLVFLNRQNVDKYKDRKHFR</sequence>
<evidence type="ECO:0000313" key="6">
    <source>
        <dbReference type="Proteomes" id="UP000249218"/>
    </source>
</evidence>
<dbReference type="PANTHER" id="PTHR12917">
    <property type="entry name" value="ASPARTYL PROTEASE DDI-RELATED"/>
    <property type="match status" value="1"/>
</dbReference>
<accession>A0A2W1B7Y8</accession>
<dbReference type="GO" id="GO:0006508">
    <property type="term" value="P:proteolysis"/>
    <property type="evidence" value="ECO:0007669"/>
    <property type="project" value="UniProtKB-KW"/>
</dbReference>
<comment type="similarity">
    <text evidence="1">Belongs to the DDI1 family.</text>
</comment>
<keyword evidence="4" id="KW-0378">Hydrolase</keyword>
<keyword evidence="3" id="KW-0064">Aspartyl protease</keyword>
<evidence type="ECO:0008006" key="7">
    <source>
        <dbReference type="Google" id="ProtNLM"/>
    </source>
</evidence>
<dbReference type="Gene3D" id="2.40.70.10">
    <property type="entry name" value="Acid Proteases"/>
    <property type="match status" value="1"/>
</dbReference>
<dbReference type="InterPro" id="IPR021109">
    <property type="entry name" value="Peptidase_aspartic_dom_sf"/>
</dbReference>
<protein>
    <recommendedName>
        <fullName evidence="7">Peptidase A2 domain-containing protein</fullName>
    </recommendedName>
</protein>
<evidence type="ECO:0000256" key="4">
    <source>
        <dbReference type="ARBA" id="ARBA00022801"/>
    </source>
</evidence>
<gene>
    <name evidence="5" type="primary">HaOG216187</name>
    <name evidence="5" type="ORF">B5X24_HaOG216187</name>
</gene>
<evidence type="ECO:0000256" key="2">
    <source>
        <dbReference type="ARBA" id="ARBA00022670"/>
    </source>
</evidence>
<keyword evidence="6" id="KW-1185">Reference proteome</keyword>
<proteinExistence type="inferred from homology"/>
<evidence type="ECO:0000313" key="5">
    <source>
        <dbReference type="EMBL" id="PZC70444.1"/>
    </source>
</evidence>